<dbReference type="SUPFAM" id="SSF53448">
    <property type="entry name" value="Nucleotide-diphospho-sugar transferases"/>
    <property type="match status" value="1"/>
</dbReference>
<feature type="region of interest" description="Disordered" evidence="1">
    <location>
        <begin position="36"/>
        <end position="70"/>
    </location>
</feature>
<dbReference type="PANTHER" id="PTHR43646:SF3">
    <property type="entry name" value="SLR1566 PROTEIN"/>
    <property type="match status" value="1"/>
</dbReference>
<feature type="domain" description="Glycosyltransferase 2-like" evidence="3">
    <location>
        <begin position="78"/>
        <end position="248"/>
    </location>
</feature>
<dbReference type="Proteomes" id="UP000319931">
    <property type="component" value="Unassembled WGS sequence"/>
</dbReference>
<evidence type="ECO:0000313" key="4">
    <source>
        <dbReference type="EMBL" id="TPG54937.1"/>
    </source>
</evidence>
<organism evidence="4 5">
    <name type="scientific">Sphingomonas glacialis</name>
    <dbReference type="NCBI Taxonomy" id="658225"/>
    <lineage>
        <taxon>Bacteria</taxon>
        <taxon>Pseudomonadati</taxon>
        <taxon>Pseudomonadota</taxon>
        <taxon>Alphaproteobacteria</taxon>
        <taxon>Sphingomonadales</taxon>
        <taxon>Sphingomonadaceae</taxon>
        <taxon>Sphingomonas</taxon>
    </lineage>
</organism>
<keyword evidence="4" id="KW-0808">Transferase</keyword>
<dbReference type="InterPro" id="IPR029044">
    <property type="entry name" value="Nucleotide-diphossugar_trans"/>
</dbReference>
<comment type="caution">
    <text evidence="4">The sequence shown here is derived from an EMBL/GenBank/DDBJ whole genome shotgun (WGS) entry which is preliminary data.</text>
</comment>
<keyword evidence="2" id="KW-0812">Transmembrane</keyword>
<dbReference type="RefSeq" id="WP_140850076.1">
    <property type="nucleotide sequence ID" value="NZ_RCZC01000002.1"/>
</dbReference>
<gene>
    <name evidence="4" type="ORF">EAH76_10115</name>
</gene>
<dbReference type="PANTHER" id="PTHR43646">
    <property type="entry name" value="GLYCOSYLTRANSFERASE"/>
    <property type="match status" value="1"/>
</dbReference>
<evidence type="ECO:0000256" key="2">
    <source>
        <dbReference type="SAM" id="Phobius"/>
    </source>
</evidence>
<dbReference type="AlphaFoldDB" id="A0A502FZ78"/>
<dbReference type="Pfam" id="PF00535">
    <property type="entry name" value="Glycos_transf_2"/>
    <property type="match status" value="1"/>
</dbReference>
<dbReference type="GO" id="GO:0016740">
    <property type="term" value="F:transferase activity"/>
    <property type="evidence" value="ECO:0007669"/>
    <property type="project" value="UniProtKB-KW"/>
</dbReference>
<dbReference type="EMBL" id="RCZC01000002">
    <property type="protein sequence ID" value="TPG54937.1"/>
    <property type="molecule type" value="Genomic_DNA"/>
</dbReference>
<dbReference type="Gene3D" id="3.90.550.10">
    <property type="entry name" value="Spore Coat Polysaccharide Biosynthesis Protein SpsA, Chain A"/>
    <property type="match status" value="1"/>
</dbReference>
<evidence type="ECO:0000313" key="5">
    <source>
        <dbReference type="Proteomes" id="UP000319931"/>
    </source>
</evidence>
<name>A0A502FZ78_9SPHN</name>
<feature type="transmembrane region" description="Helical" evidence="2">
    <location>
        <begin position="367"/>
        <end position="388"/>
    </location>
</feature>
<evidence type="ECO:0000259" key="3">
    <source>
        <dbReference type="Pfam" id="PF00535"/>
    </source>
</evidence>
<dbReference type="InterPro" id="IPR017832">
    <property type="entry name" value="Glyco_trans_2_hopen-assoc_HpnB"/>
</dbReference>
<keyword evidence="2" id="KW-1133">Transmembrane helix</keyword>
<dbReference type="InterPro" id="IPR001173">
    <property type="entry name" value="Glyco_trans_2-like"/>
</dbReference>
<sequence length="408" mass="43128">MIGLGVALLSLAIWLVLVFARDGFWLTRELDSLPPLPEREGAGVGRPNAGVTLSTGRPTPSPSLPGRGGAGAWPSVTAIVPARDEAEVIARSIGSLAAQDYPDDFRIVLVDDSSSDGTADIARALGSDRLSVVTGAPLAPGWTGKLWAVSQGIAAAGDAPDYLLLTDADIAHAPDTLRSLVTRAVEDERVLVSLMARLRCESLAERALIPAFVWFFQMLYPFATVNRRGRGLGAAAGGVMLVERKALEAAGGIAAVRAALIDDCAFGALMKTQGAVWLGLTDRALSIRRYDTWGSVAAMISRSAYAQLHYSPLLLAGTTLGLALTYLAPPMLAIAARGPAQYAAIAAWALMALAFQPMLRFYRRSPIWGLLLPAIATFYAGCTLLSAWQHVRGRGGLWKGRVQADLAA</sequence>
<protein>
    <submittedName>
        <fullName evidence="4">Glycosyltransferase</fullName>
    </submittedName>
</protein>
<proteinExistence type="predicted"/>
<feature type="transmembrane region" description="Helical" evidence="2">
    <location>
        <begin position="334"/>
        <end position="355"/>
    </location>
</feature>
<dbReference type="OrthoDB" id="9806525at2"/>
<keyword evidence="5" id="KW-1185">Reference proteome</keyword>
<keyword evidence="2" id="KW-0472">Membrane</keyword>
<dbReference type="NCBIfam" id="TIGR03469">
    <property type="entry name" value="HpnB"/>
    <property type="match status" value="1"/>
</dbReference>
<reference evidence="4 5" key="1">
    <citation type="journal article" date="2019" name="Environ. Microbiol.">
        <title>Species interactions and distinct microbial communities in high Arctic permafrost affected cryosols are associated with the CH4 and CO2 gas fluxes.</title>
        <authorList>
            <person name="Altshuler I."/>
            <person name="Hamel J."/>
            <person name="Turney S."/>
            <person name="Magnuson E."/>
            <person name="Levesque R."/>
            <person name="Greer C."/>
            <person name="Whyte L.G."/>
        </authorList>
    </citation>
    <scope>NUCLEOTIDE SEQUENCE [LARGE SCALE GENOMIC DNA]</scope>
    <source>
        <strain evidence="4 5">E6.1</strain>
    </source>
</reference>
<accession>A0A502FZ78</accession>
<evidence type="ECO:0000256" key="1">
    <source>
        <dbReference type="SAM" id="MobiDB-lite"/>
    </source>
</evidence>
<feature type="transmembrane region" description="Helical" evidence="2">
    <location>
        <begin position="308"/>
        <end position="328"/>
    </location>
</feature>